<dbReference type="AlphaFoldDB" id="A0A3L8D3D6"/>
<dbReference type="GO" id="GO:0009190">
    <property type="term" value="P:cyclic nucleotide biosynthetic process"/>
    <property type="evidence" value="ECO:0007669"/>
    <property type="project" value="InterPro"/>
</dbReference>
<reference evidence="14" key="1">
    <citation type="journal article" date="2018" name="Genome Res.">
        <title>The genomic architecture and molecular evolution of ant odorant receptors.</title>
        <authorList>
            <person name="McKenzie S.K."/>
            <person name="Kronauer D.J.C."/>
        </authorList>
    </citation>
    <scope>NUCLEOTIDE SEQUENCE [LARGE SCALE GENOMIC DNA]</scope>
    <source>
        <strain evidence="14">Clonal line C1</strain>
    </source>
</reference>
<keyword evidence="9 12" id="KW-1133">Transmembrane helix</keyword>
<dbReference type="PANTHER" id="PTHR45627">
    <property type="entry name" value="ADENYLATE CYCLASE TYPE 1"/>
    <property type="match status" value="1"/>
</dbReference>
<comment type="subcellular location">
    <subcellularLocation>
        <location evidence="2">Membrane</location>
        <topology evidence="2">Multi-pass membrane protein</topology>
    </subcellularLocation>
</comment>
<reference evidence="14" key="2">
    <citation type="submission" date="2018-07" db="EMBL/GenBank/DDBJ databases">
        <authorList>
            <person name="Mckenzie S.K."/>
            <person name="Kronauer D.J.C."/>
        </authorList>
    </citation>
    <scope>NUCLEOTIDE SEQUENCE</scope>
    <source>
        <strain evidence="14">Clonal line C1</strain>
    </source>
</reference>
<evidence type="ECO:0000313" key="14">
    <source>
        <dbReference type="EMBL" id="RLU15012.1"/>
    </source>
</evidence>
<proteinExistence type="predicted"/>
<evidence type="ECO:0000256" key="8">
    <source>
        <dbReference type="ARBA" id="ARBA00022842"/>
    </source>
</evidence>
<dbReference type="EMBL" id="QOIP01000014">
    <property type="protein sequence ID" value="RLU15012.1"/>
    <property type="molecule type" value="Genomic_DNA"/>
</dbReference>
<dbReference type="GO" id="GO:0005886">
    <property type="term" value="C:plasma membrane"/>
    <property type="evidence" value="ECO:0007669"/>
    <property type="project" value="TreeGrafter"/>
</dbReference>
<dbReference type="InterPro" id="IPR001054">
    <property type="entry name" value="A/G_cyclase"/>
</dbReference>
<dbReference type="GO" id="GO:0004016">
    <property type="term" value="F:adenylate cyclase activity"/>
    <property type="evidence" value="ECO:0007669"/>
    <property type="project" value="UniProtKB-EC"/>
</dbReference>
<feature type="transmembrane region" description="Helical" evidence="12">
    <location>
        <begin position="267"/>
        <end position="290"/>
    </location>
</feature>
<dbReference type="OrthoDB" id="10006362at2759"/>
<evidence type="ECO:0000256" key="10">
    <source>
        <dbReference type="ARBA" id="ARBA00023136"/>
    </source>
</evidence>
<dbReference type="PROSITE" id="PS50125">
    <property type="entry name" value="GUANYLATE_CYCLASE_2"/>
    <property type="match status" value="1"/>
</dbReference>
<evidence type="ECO:0000256" key="6">
    <source>
        <dbReference type="ARBA" id="ARBA00022741"/>
    </source>
</evidence>
<dbReference type="SUPFAM" id="SSF55073">
    <property type="entry name" value="Nucleotide cyclase"/>
    <property type="match status" value="1"/>
</dbReference>
<evidence type="ECO:0000259" key="13">
    <source>
        <dbReference type="PROSITE" id="PS50125"/>
    </source>
</evidence>
<dbReference type="EC" id="4.6.1.1" evidence="3"/>
<evidence type="ECO:0000256" key="5">
    <source>
        <dbReference type="ARBA" id="ARBA00022723"/>
    </source>
</evidence>
<sequence>MPSCVDLGLDMIRIINEVRARVYRESGVDVNMRIGVHSGNIISGILGTNKWQYDVWSRDVVIANKMEQTGKPGKVHVTQQTLDLVNANDYNCVPVDRLDDEVLRKYGIRSYLITPSLPETPTPTLRQNSEHTLRVINSESPPLSPYSTNKHYVKFYNGRSNTTMSTTSRARLTVNTQADFFASTYRRRTHFMDSCLRDYHLIQWCKWEHINPLFLTFQQWSWEIPFLREPDPLFKFYIGCATFVVFFMGLMYLVPALVRSQWHLSTIVGYSTAMLFLIILIPLTWMHFVWNRCKDPHDEHEGHVPHPRNKVLYFLYQTSVKKDSLITRLQVQNPFYTQFACGSVEHLPLFPIFNITAKHNTTLKSNMSEIGVPELHCISTPWQMTETCSLAIFTSFLFLRVHYALKIG</sequence>
<accession>A0A3L8D3D6</accession>
<keyword evidence="4 12" id="KW-0812">Transmembrane</keyword>
<dbReference type="InterPro" id="IPR029787">
    <property type="entry name" value="Nucleotide_cyclase"/>
</dbReference>
<evidence type="ECO:0000256" key="11">
    <source>
        <dbReference type="ARBA" id="ARBA00023239"/>
    </source>
</evidence>
<dbReference type="Gene3D" id="3.30.70.1230">
    <property type="entry name" value="Nucleotide cyclase"/>
    <property type="match status" value="1"/>
</dbReference>
<name>A0A3L8D3D6_OOCBI</name>
<keyword evidence="5" id="KW-0479">Metal-binding</keyword>
<evidence type="ECO:0000256" key="12">
    <source>
        <dbReference type="SAM" id="Phobius"/>
    </source>
</evidence>
<evidence type="ECO:0000256" key="2">
    <source>
        <dbReference type="ARBA" id="ARBA00004141"/>
    </source>
</evidence>
<organism evidence="14">
    <name type="scientific">Ooceraea biroi</name>
    <name type="common">Clonal raider ant</name>
    <name type="synonym">Cerapachys biroi</name>
    <dbReference type="NCBI Taxonomy" id="2015173"/>
    <lineage>
        <taxon>Eukaryota</taxon>
        <taxon>Metazoa</taxon>
        <taxon>Ecdysozoa</taxon>
        <taxon>Arthropoda</taxon>
        <taxon>Hexapoda</taxon>
        <taxon>Insecta</taxon>
        <taxon>Pterygota</taxon>
        <taxon>Neoptera</taxon>
        <taxon>Endopterygota</taxon>
        <taxon>Hymenoptera</taxon>
        <taxon>Apocrita</taxon>
        <taxon>Aculeata</taxon>
        <taxon>Formicoidea</taxon>
        <taxon>Formicidae</taxon>
        <taxon>Dorylinae</taxon>
        <taxon>Ooceraea</taxon>
    </lineage>
</organism>
<dbReference type="CDD" id="cd07302">
    <property type="entry name" value="CHD"/>
    <property type="match status" value="1"/>
</dbReference>
<dbReference type="GO" id="GO:0005524">
    <property type="term" value="F:ATP binding"/>
    <property type="evidence" value="ECO:0007669"/>
    <property type="project" value="UniProtKB-KW"/>
</dbReference>
<comment type="caution">
    <text evidence="14">The sequence shown here is derived from an EMBL/GenBank/DDBJ whole genome shotgun (WGS) entry which is preliminary data.</text>
</comment>
<keyword evidence="6" id="KW-0547">Nucleotide-binding</keyword>
<keyword evidence="10 12" id="KW-0472">Membrane</keyword>
<keyword evidence="8" id="KW-0460">Magnesium</keyword>
<evidence type="ECO:0000256" key="3">
    <source>
        <dbReference type="ARBA" id="ARBA00012201"/>
    </source>
</evidence>
<dbReference type="Proteomes" id="UP000279307">
    <property type="component" value="Chromosome 14"/>
</dbReference>
<keyword evidence="11" id="KW-0456">Lyase</keyword>
<evidence type="ECO:0000256" key="1">
    <source>
        <dbReference type="ARBA" id="ARBA00001593"/>
    </source>
</evidence>
<dbReference type="Pfam" id="PF00211">
    <property type="entry name" value="Guanylate_cyc"/>
    <property type="match status" value="1"/>
</dbReference>
<gene>
    <name evidence="14" type="ORF">DMN91_012899</name>
</gene>
<evidence type="ECO:0000256" key="9">
    <source>
        <dbReference type="ARBA" id="ARBA00022989"/>
    </source>
</evidence>
<dbReference type="GO" id="GO:0035556">
    <property type="term" value="P:intracellular signal transduction"/>
    <property type="evidence" value="ECO:0007669"/>
    <property type="project" value="InterPro"/>
</dbReference>
<dbReference type="GO" id="GO:0007189">
    <property type="term" value="P:adenylate cyclase-activating G protein-coupled receptor signaling pathway"/>
    <property type="evidence" value="ECO:0007669"/>
    <property type="project" value="TreeGrafter"/>
</dbReference>
<feature type="transmembrane region" description="Helical" evidence="12">
    <location>
        <begin position="236"/>
        <end position="255"/>
    </location>
</feature>
<protein>
    <recommendedName>
        <fullName evidence="3">adenylate cyclase</fullName>
        <ecNumber evidence="3">4.6.1.1</ecNumber>
    </recommendedName>
</protein>
<evidence type="ECO:0000256" key="4">
    <source>
        <dbReference type="ARBA" id="ARBA00022692"/>
    </source>
</evidence>
<dbReference type="GO" id="GO:0046872">
    <property type="term" value="F:metal ion binding"/>
    <property type="evidence" value="ECO:0007669"/>
    <property type="project" value="UniProtKB-KW"/>
</dbReference>
<dbReference type="PANTHER" id="PTHR45627:SF23">
    <property type="entry name" value="AT30656P-RELATED"/>
    <property type="match status" value="1"/>
</dbReference>
<evidence type="ECO:0000256" key="7">
    <source>
        <dbReference type="ARBA" id="ARBA00022840"/>
    </source>
</evidence>
<comment type="catalytic activity">
    <reaction evidence="1">
        <text>ATP = 3',5'-cyclic AMP + diphosphate</text>
        <dbReference type="Rhea" id="RHEA:15389"/>
        <dbReference type="ChEBI" id="CHEBI:30616"/>
        <dbReference type="ChEBI" id="CHEBI:33019"/>
        <dbReference type="ChEBI" id="CHEBI:58165"/>
        <dbReference type="EC" id="4.6.1.1"/>
    </reaction>
</comment>
<keyword evidence="7" id="KW-0067">ATP-binding</keyword>
<feature type="domain" description="Guanylate cyclase" evidence="13">
    <location>
        <begin position="1"/>
        <end position="67"/>
    </location>
</feature>